<evidence type="ECO:0000256" key="1">
    <source>
        <dbReference type="SAM" id="SignalP"/>
    </source>
</evidence>
<evidence type="ECO:0000313" key="3">
    <source>
        <dbReference type="WBParaSite" id="PgE148_g002_t04"/>
    </source>
</evidence>
<keyword evidence="1" id="KW-0732">Signal</keyword>
<dbReference type="Proteomes" id="UP000887569">
    <property type="component" value="Unplaced"/>
</dbReference>
<evidence type="ECO:0000313" key="2">
    <source>
        <dbReference type="Proteomes" id="UP000887569"/>
    </source>
</evidence>
<name>A0A915A5V7_PARUN</name>
<proteinExistence type="predicted"/>
<sequence length="207" mass="24124">MKFCSSRCGRHKQHYLFLSCEILLVLFLCCGNEAVHSRKRIYICIVPEIHPNSVTFLPWRAMLQIYIQDSFPSDERGYGSIRMRDQCKLANREAVDPLVQLGYFRINQAIINHVTPNDRGIETKISNNNPKEREPLADEQYRSSFSVHKRALFNKLAWVKRTCDSTDYTNNSFVIGKQRIHSILHERNIPFEVSEISFVEAIFDAQI</sequence>
<keyword evidence="2" id="KW-1185">Reference proteome</keyword>
<organism evidence="2 3">
    <name type="scientific">Parascaris univalens</name>
    <name type="common">Nematode worm</name>
    <dbReference type="NCBI Taxonomy" id="6257"/>
    <lineage>
        <taxon>Eukaryota</taxon>
        <taxon>Metazoa</taxon>
        <taxon>Ecdysozoa</taxon>
        <taxon>Nematoda</taxon>
        <taxon>Chromadorea</taxon>
        <taxon>Rhabditida</taxon>
        <taxon>Spirurina</taxon>
        <taxon>Ascaridomorpha</taxon>
        <taxon>Ascaridoidea</taxon>
        <taxon>Ascarididae</taxon>
        <taxon>Parascaris</taxon>
    </lineage>
</organism>
<accession>A0A915A5V7</accession>
<protein>
    <submittedName>
        <fullName evidence="3">F-box domain-containing protein</fullName>
    </submittedName>
</protein>
<dbReference type="WBParaSite" id="PgE148_g002_t04">
    <property type="protein sequence ID" value="PgE148_g002_t04"/>
    <property type="gene ID" value="PgE148_g002"/>
</dbReference>
<dbReference type="AlphaFoldDB" id="A0A915A5V7"/>
<feature type="chain" id="PRO_5037747207" evidence="1">
    <location>
        <begin position="35"/>
        <end position="207"/>
    </location>
</feature>
<reference evidence="3" key="1">
    <citation type="submission" date="2022-11" db="UniProtKB">
        <authorList>
            <consortium name="WormBaseParasite"/>
        </authorList>
    </citation>
    <scope>IDENTIFICATION</scope>
</reference>
<feature type="signal peptide" evidence="1">
    <location>
        <begin position="1"/>
        <end position="34"/>
    </location>
</feature>